<dbReference type="PANTHER" id="PTHR37019:SF1">
    <property type="entry name" value="EXPERA DOMAIN-CONTAINING PROTEIN"/>
    <property type="match status" value="1"/>
</dbReference>
<dbReference type="InterPro" id="IPR056121">
    <property type="entry name" value="DUF7704"/>
</dbReference>
<name>A0A9P7YG66_9HELO</name>
<keyword evidence="1" id="KW-0472">Membrane</keyword>
<keyword evidence="4" id="KW-1185">Reference proteome</keyword>
<evidence type="ECO:0000259" key="2">
    <source>
        <dbReference type="Pfam" id="PF24803"/>
    </source>
</evidence>
<keyword evidence="1" id="KW-0812">Transmembrane</keyword>
<organism evidence="3 4">
    <name type="scientific">Amylocarpus encephaloides</name>
    <dbReference type="NCBI Taxonomy" id="45428"/>
    <lineage>
        <taxon>Eukaryota</taxon>
        <taxon>Fungi</taxon>
        <taxon>Dikarya</taxon>
        <taxon>Ascomycota</taxon>
        <taxon>Pezizomycotina</taxon>
        <taxon>Leotiomycetes</taxon>
        <taxon>Helotiales</taxon>
        <taxon>Helotiales incertae sedis</taxon>
        <taxon>Amylocarpus</taxon>
    </lineage>
</organism>
<accession>A0A9P7YG66</accession>
<evidence type="ECO:0000313" key="3">
    <source>
        <dbReference type="EMBL" id="KAG9232460.1"/>
    </source>
</evidence>
<dbReference type="OrthoDB" id="5313995at2759"/>
<keyword evidence="1" id="KW-1133">Transmembrane helix</keyword>
<dbReference type="PANTHER" id="PTHR37019">
    <property type="entry name" value="CHROMOSOME 1, WHOLE GENOME SHOTGUN SEQUENCE"/>
    <property type="match status" value="1"/>
</dbReference>
<dbReference type="AlphaFoldDB" id="A0A9P7YG66"/>
<dbReference type="Proteomes" id="UP000824998">
    <property type="component" value="Unassembled WGS sequence"/>
</dbReference>
<feature type="transmembrane region" description="Helical" evidence="1">
    <location>
        <begin position="7"/>
        <end position="28"/>
    </location>
</feature>
<sequence length="159" mass="17773">MSHIPLLYRIFFLYIDPLICLSGIYIFFTSPILYITNGTPTTISHSHPDPTVLLNGFTDYLLTSLGSYALFVFAMQILLLHGFNDAAAIKLRIWKRVQFGILLIDLGLLYGVWRADPAGFWKVAEWDQGDWTNNGILGFVALTRTAFLVGLGGVGRDSK</sequence>
<feature type="transmembrane region" description="Helical" evidence="1">
    <location>
        <begin position="60"/>
        <end position="81"/>
    </location>
</feature>
<gene>
    <name evidence="3" type="ORF">BJ875DRAFT_466758</name>
</gene>
<feature type="transmembrane region" description="Helical" evidence="1">
    <location>
        <begin position="133"/>
        <end position="154"/>
    </location>
</feature>
<evidence type="ECO:0000256" key="1">
    <source>
        <dbReference type="SAM" id="Phobius"/>
    </source>
</evidence>
<proteinExistence type="predicted"/>
<comment type="caution">
    <text evidence="3">The sequence shown here is derived from an EMBL/GenBank/DDBJ whole genome shotgun (WGS) entry which is preliminary data.</text>
</comment>
<reference evidence="3" key="1">
    <citation type="journal article" date="2021" name="IMA Fungus">
        <title>Genomic characterization of three marine fungi, including Emericellopsis atlantica sp. nov. with signatures of a generalist lifestyle and marine biomass degradation.</title>
        <authorList>
            <person name="Hagestad O.C."/>
            <person name="Hou L."/>
            <person name="Andersen J.H."/>
            <person name="Hansen E.H."/>
            <person name="Altermark B."/>
            <person name="Li C."/>
            <person name="Kuhnert E."/>
            <person name="Cox R.J."/>
            <person name="Crous P.W."/>
            <person name="Spatafora J.W."/>
            <person name="Lail K."/>
            <person name="Amirebrahimi M."/>
            <person name="Lipzen A."/>
            <person name="Pangilinan J."/>
            <person name="Andreopoulos W."/>
            <person name="Hayes R.D."/>
            <person name="Ng V."/>
            <person name="Grigoriev I.V."/>
            <person name="Jackson S.A."/>
            <person name="Sutton T.D.S."/>
            <person name="Dobson A.D.W."/>
            <person name="Rama T."/>
        </authorList>
    </citation>
    <scope>NUCLEOTIDE SEQUENCE</scope>
    <source>
        <strain evidence="3">TRa018bII</strain>
    </source>
</reference>
<evidence type="ECO:0000313" key="4">
    <source>
        <dbReference type="Proteomes" id="UP000824998"/>
    </source>
</evidence>
<protein>
    <recommendedName>
        <fullName evidence="2">DUF7704 domain-containing protein</fullName>
    </recommendedName>
</protein>
<feature type="transmembrane region" description="Helical" evidence="1">
    <location>
        <begin position="93"/>
        <end position="113"/>
    </location>
</feature>
<dbReference type="EMBL" id="MU251547">
    <property type="protein sequence ID" value="KAG9232460.1"/>
    <property type="molecule type" value="Genomic_DNA"/>
</dbReference>
<feature type="domain" description="DUF7704" evidence="2">
    <location>
        <begin position="2"/>
        <end position="153"/>
    </location>
</feature>
<dbReference type="Pfam" id="PF24803">
    <property type="entry name" value="DUF7704"/>
    <property type="match status" value="1"/>
</dbReference>